<dbReference type="Proteomes" id="UP000193467">
    <property type="component" value="Unassembled WGS sequence"/>
</dbReference>
<dbReference type="PANTHER" id="PTHR13132:SF29">
    <property type="entry name" value="ALPHA-(1,6)-FUCOSYLTRANSFERASE"/>
    <property type="match status" value="1"/>
</dbReference>
<reference evidence="1 2" key="1">
    <citation type="submission" date="2016-07" db="EMBL/GenBank/DDBJ databases">
        <title>Pervasive Adenine N6-methylation of Active Genes in Fungi.</title>
        <authorList>
            <consortium name="DOE Joint Genome Institute"/>
            <person name="Mondo S.J."/>
            <person name="Dannebaum R.O."/>
            <person name="Kuo R.C."/>
            <person name="Labutti K."/>
            <person name="Haridas S."/>
            <person name="Kuo A."/>
            <person name="Salamov A."/>
            <person name="Ahrendt S.R."/>
            <person name="Lipzen A."/>
            <person name="Sullivan W."/>
            <person name="Andreopoulos W.B."/>
            <person name="Clum A."/>
            <person name="Lindquist E."/>
            <person name="Daum C."/>
            <person name="Ramamoorthy G.K."/>
            <person name="Gryganskyi A."/>
            <person name="Culley D."/>
            <person name="Magnuson J.K."/>
            <person name="James T.Y."/>
            <person name="O'Malley M.A."/>
            <person name="Stajich J.E."/>
            <person name="Spatafora J.W."/>
            <person name="Visel A."/>
            <person name="Grigoriev I.V."/>
        </authorList>
    </citation>
    <scope>NUCLEOTIDE SEQUENCE [LARGE SCALE GENOMIC DNA]</scope>
    <source>
        <strain evidence="1 2">62-1032</strain>
    </source>
</reference>
<dbReference type="GO" id="GO:0006487">
    <property type="term" value="P:protein N-linked glycosylation"/>
    <property type="evidence" value="ECO:0007669"/>
    <property type="project" value="TreeGrafter"/>
</dbReference>
<evidence type="ECO:0008006" key="3">
    <source>
        <dbReference type="Google" id="ProtNLM"/>
    </source>
</evidence>
<organism evidence="1 2">
    <name type="scientific">Leucosporidium creatinivorum</name>
    <dbReference type="NCBI Taxonomy" id="106004"/>
    <lineage>
        <taxon>Eukaryota</taxon>
        <taxon>Fungi</taxon>
        <taxon>Dikarya</taxon>
        <taxon>Basidiomycota</taxon>
        <taxon>Pucciniomycotina</taxon>
        <taxon>Microbotryomycetes</taxon>
        <taxon>Leucosporidiales</taxon>
        <taxon>Leucosporidium</taxon>
    </lineage>
</organism>
<gene>
    <name evidence="1" type="ORF">BCR35DRAFT_304166</name>
</gene>
<evidence type="ECO:0000313" key="2">
    <source>
        <dbReference type="Proteomes" id="UP000193467"/>
    </source>
</evidence>
<dbReference type="PANTHER" id="PTHR13132">
    <property type="entry name" value="ALPHA- 1,6 -FUCOSYLTRANSFERASE"/>
    <property type="match status" value="1"/>
</dbReference>
<dbReference type="InParanoid" id="A0A1Y2FBK8"/>
<evidence type="ECO:0000313" key="1">
    <source>
        <dbReference type="EMBL" id="ORY81293.1"/>
    </source>
</evidence>
<dbReference type="AlphaFoldDB" id="A0A1Y2FBK8"/>
<dbReference type="CDD" id="cd11296">
    <property type="entry name" value="O-FucT_like"/>
    <property type="match status" value="1"/>
</dbReference>
<proteinExistence type="predicted"/>
<dbReference type="EMBL" id="MCGR01000023">
    <property type="protein sequence ID" value="ORY81293.1"/>
    <property type="molecule type" value="Genomic_DNA"/>
</dbReference>
<dbReference type="GO" id="GO:0046921">
    <property type="term" value="F:alpha-(1-&gt;6)-fucosyltransferase activity"/>
    <property type="evidence" value="ECO:0007669"/>
    <property type="project" value="TreeGrafter"/>
</dbReference>
<comment type="caution">
    <text evidence="1">The sequence shown here is derived from an EMBL/GenBank/DDBJ whole genome shotgun (WGS) entry which is preliminary data.</text>
</comment>
<protein>
    <recommendedName>
        <fullName evidence="3">GDP-fucose protein O-fucosyltransferase-domain-containing protein</fullName>
    </recommendedName>
</protein>
<dbReference type="OrthoDB" id="2014825at2759"/>
<dbReference type="Gene3D" id="3.40.50.11350">
    <property type="match status" value="1"/>
</dbReference>
<keyword evidence="2" id="KW-1185">Reference proteome</keyword>
<accession>A0A1Y2FBK8</accession>
<sequence>MSALGGQLGRLRLPLVAVVASLLLLALYHHSSSFKSSQSSGGWILDPSIVQIINQHIDLQGHSYGGSTPLNFTLDADGISSSGTCSGLEALRKAVGGRTWSNVAWGGRAGAQCGAKGGDPSSQHSLFLSDVDGLDGLAQAAPTCRDCSSTLVIIYSTDEAELEAAMESLLDGNFAWTILRDLQPLADGFIFALRKQPIPLQDQRHMDDFLALQAADHDVPCEEGKFLVHELMPSGLGSVIATISRLSYYAVHVGRPLIVIPNDNFAYLPPGYCPDESLNCYFHSPFYRPHRCLSYVLTHLSNKPPLTPPKATSLKSLDPTAHSDSDHLWLMEWPSWTGMTSQFYNHLRASGLNPLATRSFLLLANPRRPIRQLLASRLAAIEPSPRYISLHVRHGDKSQEYPLIPFETYMATVDQLAASSSIHDVYLATDNSSILTHELQNYPHLHFITQTMERHGDQPGGKGGYWRTGFLTKQLDLFLTSMVDLEMMSRAEVFVGSESSGFTQLVKARRAAEGRFRTLGLHASGRVTEEGLGPEWFDDGL</sequence>
<name>A0A1Y2FBK8_9BASI</name>